<dbReference type="SMART" id="SM00349">
    <property type="entry name" value="KRAB"/>
    <property type="match status" value="1"/>
</dbReference>
<dbReference type="Proteomes" id="UP000694425">
    <property type="component" value="Unplaced"/>
</dbReference>
<dbReference type="InterPro" id="IPR050169">
    <property type="entry name" value="Krueppel_C2H2_ZnF"/>
</dbReference>
<proteinExistence type="predicted"/>
<dbReference type="Ensembl" id="ENSNVIT00000035046.1">
    <property type="protein sequence ID" value="ENSNVIP00000030243.1"/>
    <property type="gene ID" value="ENSNVIG00000023312.1"/>
</dbReference>
<dbReference type="Gene3D" id="6.10.140.140">
    <property type="match status" value="1"/>
</dbReference>
<dbReference type="AlphaFoldDB" id="A0A8C7EXG4"/>
<name>A0A8C7EXG4_NEOVI</name>
<dbReference type="InterPro" id="IPR001909">
    <property type="entry name" value="KRAB"/>
</dbReference>
<dbReference type="SUPFAM" id="SSF109640">
    <property type="entry name" value="KRAB domain (Kruppel-associated box)"/>
    <property type="match status" value="1"/>
</dbReference>
<dbReference type="GO" id="GO:0006355">
    <property type="term" value="P:regulation of DNA-templated transcription"/>
    <property type="evidence" value="ECO:0007669"/>
    <property type="project" value="InterPro"/>
</dbReference>
<protein>
    <recommendedName>
        <fullName evidence="1">KRAB domain-containing protein</fullName>
    </recommendedName>
</protein>
<dbReference type="PANTHER" id="PTHR23232:SF135">
    <property type="entry name" value="KRAB DOMAIN-CONTAINING PROTEIN"/>
    <property type="match status" value="1"/>
</dbReference>
<dbReference type="PANTHER" id="PTHR23232">
    <property type="entry name" value="KRAB DOMAIN C2H2 ZINC FINGER"/>
    <property type="match status" value="1"/>
</dbReference>
<feature type="domain" description="KRAB" evidence="1">
    <location>
        <begin position="5"/>
        <end position="73"/>
    </location>
</feature>
<reference evidence="2" key="2">
    <citation type="submission" date="2025-09" db="UniProtKB">
        <authorList>
            <consortium name="Ensembl"/>
        </authorList>
    </citation>
    <scope>IDENTIFICATION</scope>
</reference>
<dbReference type="GeneTree" id="ENSGT01150000286936"/>
<accession>A0A8C7EXG4</accession>
<dbReference type="InterPro" id="IPR036051">
    <property type="entry name" value="KRAB_dom_sf"/>
</dbReference>
<dbReference type="PROSITE" id="PS50805">
    <property type="entry name" value="KRAB"/>
    <property type="match status" value="1"/>
</dbReference>
<organism evidence="2 3">
    <name type="scientific">Neovison vison</name>
    <name type="common">American mink</name>
    <name type="synonym">Mustela vison</name>
    <dbReference type="NCBI Taxonomy" id="452646"/>
    <lineage>
        <taxon>Eukaryota</taxon>
        <taxon>Metazoa</taxon>
        <taxon>Chordata</taxon>
        <taxon>Craniata</taxon>
        <taxon>Vertebrata</taxon>
        <taxon>Euteleostomi</taxon>
        <taxon>Mammalia</taxon>
        <taxon>Eutheria</taxon>
        <taxon>Laurasiatheria</taxon>
        <taxon>Carnivora</taxon>
        <taxon>Caniformia</taxon>
        <taxon>Musteloidea</taxon>
        <taxon>Mustelidae</taxon>
        <taxon>Mustelinae</taxon>
        <taxon>Neogale</taxon>
    </lineage>
</organism>
<evidence type="ECO:0000313" key="3">
    <source>
        <dbReference type="Proteomes" id="UP000694425"/>
    </source>
</evidence>
<evidence type="ECO:0000313" key="2">
    <source>
        <dbReference type="Ensembl" id="ENSNVIP00000030243.1"/>
    </source>
</evidence>
<keyword evidence="3" id="KW-1185">Reference proteome</keyword>
<sequence length="73" mass="8870">MQGQLTFMDVAIEFSEEEWGCLIHTQRGLYRDVMLENYRHFCFLGEEHSFRIFQTPLWVLLLPVKTVFWELPF</sequence>
<dbReference type="CDD" id="cd07765">
    <property type="entry name" value="KRAB_A-box"/>
    <property type="match status" value="1"/>
</dbReference>
<dbReference type="Pfam" id="PF01352">
    <property type="entry name" value="KRAB"/>
    <property type="match status" value="1"/>
</dbReference>
<reference evidence="2" key="1">
    <citation type="submission" date="2025-08" db="UniProtKB">
        <authorList>
            <consortium name="Ensembl"/>
        </authorList>
    </citation>
    <scope>IDENTIFICATION</scope>
</reference>
<evidence type="ECO:0000259" key="1">
    <source>
        <dbReference type="PROSITE" id="PS50805"/>
    </source>
</evidence>